<dbReference type="EMBL" id="JAGIZQ010000002">
    <property type="protein sequence ID" value="KAH6641863.1"/>
    <property type="molecule type" value="Genomic_DNA"/>
</dbReference>
<comment type="caution">
    <text evidence="1">The sequence shown here is derived from an EMBL/GenBank/DDBJ whole genome shotgun (WGS) entry which is preliminary data.</text>
</comment>
<evidence type="ECO:0000313" key="1">
    <source>
        <dbReference type="EMBL" id="KAH6641863.1"/>
    </source>
</evidence>
<reference evidence="1 2" key="1">
    <citation type="journal article" date="2021" name="Nat. Commun.">
        <title>Genetic determinants of endophytism in the Arabidopsis root mycobiome.</title>
        <authorList>
            <person name="Mesny F."/>
            <person name="Miyauchi S."/>
            <person name="Thiergart T."/>
            <person name="Pickel B."/>
            <person name="Atanasova L."/>
            <person name="Karlsson M."/>
            <person name="Huettel B."/>
            <person name="Barry K.W."/>
            <person name="Haridas S."/>
            <person name="Chen C."/>
            <person name="Bauer D."/>
            <person name="Andreopoulos W."/>
            <person name="Pangilinan J."/>
            <person name="LaButti K."/>
            <person name="Riley R."/>
            <person name="Lipzen A."/>
            <person name="Clum A."/>
            <person name="Drula E."/>
            <person name="Henrissat B."/>
            <person name="Kohler A."/>
            <person name="Grigoriev I.V."/>
            <person name="Martin F.M."/>
            <person name="Hacquard S."/>
        </authorList>
    </citation>
    <scope>NUCLEOTIDE SEQUENCE [LARGE SCALE GENOMIC DNA]</scope>
    <source>
        <strain evidence="1 2">MPI-SDFR-AT-0079</strain>
    </source>
</reference>
<organism evidence="1 2">
    <name type="scientific">Chaetomium tenue</name>
    <dbReference type="NCBI Taxonomy" id="1854479"/>
    <lineage>
        <taxon>Eukaryota</taxon>
        <taxon>Fungi</taxon>
        <taxon>Dikarya</taxon>
        <taxon>Ascomycota</taxon>
        <taxon>Pezizomycotina</taxon>
        <taxon>Sordariomycetes</taxon>
        <taxon>Sordariomycetidae</taxon>
        <taxon>Sordariales</taxon>
        <taxon>Chaetomiaceae</taxon>
        <taxon>Chaetomium</taxon>
    </lineage>
</organism>
<accession>A0ACB7PJS8</accession>
<protein>
    <submittedName>
        <fullName evidence="1">Uncharacterized protein</fullName>
    </submittedName>
</protein>
<evidence type="ECO:0000313" key="2">
    <source>
        <dbReference type="Proteomes" id="UP000724584"/>
    </source>
</evidence>
<dbReference type="Proteomes" id="UP000724584">
    <property type="component" value="Unassembled WGS sequence"/>
</dbReference>
<name>A0ACB7PJS8_9PEZI</name>
<keyword evidence="2" id="KW-1185">Reference proteome</keyword>
<gene>
    <name evidence="1" type="ORF">F5144DRAFT_565070</name>
</gene>
<sequence>MAEMFAMAAGLFEQSIALFSRVHQAVERQKGLQELITKYSAEVSQTKTIIELAAGEAALRTPNVSATIAKLAAVGEALHSHLTKVANTKGRVHGFVRQLVSGRQDQEKLDGIMKELGNAKQDLSLGIQLANVGLTRAFGETLQVNAAAVDTVNKRLTERLGPTYTLRMAQLIEDRPRNADGSVTLTEDDIASLSTEEAFLASKEAGAAGRTTPETSRNIRENQASGSALQVNTAIGEDVWKDMGSVTIEGNQARGIASQWNYPISSDTFLAALEMRQGRSDPKP</sequence>
<proteinExistence type="predicted"/>